<dbReference type="Gene3D" id="1.10.10.10">
    <property type="entry name" value="Winged helix-like DNA-binding domain superfamily/Winged helix DNA-binding domain"/>
    <property type="match status" value="1"/>
</dbReference>
<gene>
    <name evidence="6" type="ORF">ThimaDRAFT_0649</name>
</gene>
<keyword evidence="4" id="KW-0804">Transcription</keyword>
<dbReference type="GO" id="GO:0006351">
    <property type="term" value="P:DNA-templated transcription"/>
    <property type="evidence" value="ECO:0007669"/>
    <property type="project" value="TreeGrafter"/>
</dbReference>
<dbReference type="Proteomes" id="UP000005459">
    <property type="component" value="Unassembled WGS sequence"/>
</dbReference>
<evidence type="ECO:0000313" key="7">
    <source>
        <dbReference type="Proteomes" id="UP000005459"/>
    </source>
</evidence>
<dbReference type="RefSeq" id="WP_007191526.1">
    <property type="nucleotide sequence ID" value="NZ_AFWV01000002.1"/>
</dbReference>
<dbReference type="SUPFAM" id="SSF53850">
    <property type="entry name" value="Periplasmic binding protein-like II"/>
    <property type="match status" value="1"/>
</dbReference>
<proteinExistence type="inferred from homology"/>
<evidence type="ECO:0000259" key="5">
    <source>
        <dbReference type="PROSITE" id="PS50931"/>
    </source>
</evidence>
<sequence length="314" mass="34333">MIEHLRSMAVFTEVVDKGSFRGAAASLGLSPSVVSHHVAELERQLGVTLLYRTTRRLALSPDGHRLVAACREMLSAARRGLDAVSAVSETPSGTLRITAPAMLAGTPFVEDLADFARAFPKVALNISFDDRPTNLVADGFDLAIRIGWLEDSGLKARKLMTLAVRLCASPDYVAERKRITTPDDLTDMDWIAMTMLEKHLDFIGPNNQQRRIDCRSRISVDSATAAKGLALAGMGLTPLLELDVAQALAENHLVHVLPDWELPSPSVYALWPANATPSALSRRFVAFLAEDALPRRRDVLSVPETPTTRRHRAP</sequence>
<keyword evidence="3" id="KW-0238">DNA-binding</keyword>
<comment type="similarity">
    <text evidence="1">Belongs to the LysR transcriptional regulatory family.</text>
</comment>
<dbReference type="CDD" id="cd08422">
    <property type="entry name" value="PBP2_CrgA_like"/>
    <property type="match status" value="1"/>
</dbReference>
<dbReference type="InterPro" id="IPR036388">
    <property type="entry name" value="WH-like_DNA-bd_sf"/>
</dbReference>
<dbReference type="PROSITE" id="PS50931">
    <property type="entry name" value="HTH_LYSR"/>
    <property type="match status" value="1"/>
</dbReference>
<dbReference type="PANTHER" id="PTHR30537:SF30">
    <property type="entry name" value="TRANSCRIPTIONAL REGULATOR-RELATED"/>
    <property type="match status" value="1"/>
</dbReference>
<keyword evidence="2" id="KW-0805">Transcription regulation</keyword>
<evidence type="ECO:0000256" key="4">
    <source>
        <dbReference type="ARBA" id="ARBA00023163"/>
    </source>
</evidence>
<dbReference type="AlphaFoldDB" id="F9U6U7"/>
<dbReference type="GO" id="GO:0043565">
    <property type="term" value="F:sequence-specific DNA binding"/>
    <property type="evidence" value="ECO:0007669"/>
    <property type="project" value="TreeGrafter"/>
</dbReference>
<dbReference type="InterPro" id="IPR036390">
    <property type="entry name" value="WH_DNA-bd_sf"/>
</dbReference>
<dbReference type="InterPro" id="IPR000847">
    <property type="entry name" value="LysR_HTH_N"/>
</dbReference>
<dbReference type="OrthoDB" id="5572602at2"/>
<evidence type="ECO:0000256" key="2">
    <source>
        <dbReference type="ARBA" id="ARBA00023015"/>
    </source>
</evidence>
<organism evidence="6 7">
    <name type="scientific">Thiocapsa marina 5811</name>
    <dbReference type="NCBI Taxonomy" id="768671"/>
    <lineage>
        <taxon>Bacteria</taxon>
        <taxon>Pseudomonadati</taxon>
        <taxon>Pseudomonadota</taxon>
        <taxon>Gammaproteobacteria</taxon>
        <taxon>Chromatiales</taxon>
        <taxon>Chromatiaceae</taxon>
        <taxon>Thiocapsa</taxon>
    </lineage>
</organism>
<protein>
    <submittedName>
        <fullName evidence="6">Transcriptional regulator, LysR family</fullName>
    </submittedName>
</protein>
<evidence type="ECO:0000313" key="6">
    <source>
        <dbReference type="EMBL" id="EGV19973.1"/>
    </source>
</evidence>
<dbReference type="eggNOG" id="COG0583">
    <property type="taxonomic scope" value="Bacteria"/>
</dbReference>
<dbReference type="InterPro" id="IPR058163">
    <property type="entry name" value="LysR-type_TF_proteobact-type"/>
</dbReference>
<accession>F9U6U7</accession>
<dbReference type="Pfam" id="PF00126">
    <property type="entry name" value="HTH_1"/>
    <property type="match status" value="1"/>
</dbReference>
<dbReference type="STRING" id="768671.ThimaDRAFT_0649"/>
<keyword evidence="7" id="KW-1185">Reference proteome</keyword>
<dbReference type="InterPro" id="IPR005119">
    <property type="entry name" value="LysR_subst-bd"/>
</dbReference>
<dbReference type="PATRIC" id="fig|768671.3.peg.703"/>
<dbReference type="Gene3D" id="3.40.190.290">
    <property type="match status" value="1"/>
</dbReference>
<dbReference type="Pfam" id="PF03466">
    <property type="entry name" value="LysR_substrate"/>
    <property type="match status" value="1"/>
</dbReference>
<feature type="domain" description="HTH lysR-type" evidence="5">
    <location>
        <begin position="1"/>
        <end position="60"/>
    </location>
</feature>
<reference evidence="6 7" key="1">
    <citation type="submission" date="2011-06" db="EMBL/GenBank/DDBJ databases">
        <title>The draft genome of Thiocapsa marina 5811.</title>
        <authorList>
            <consortium name="US DOE Joint Genome Institute (JGI-PGF)"/>
            <person name="Lucas S."/>
            <person name="Han J."/>
            <person name="Cheng J.-F."/>
            <person name="Goodwin L."/>
            <person name="Pitluck S."/>
            <person name="Peters L."/>
            <person name="Land M.L."/>
            <person name="Hauser L."/>
            <person name="Vogl K."/>
            <person name="Liu Z."/>
            <person name="Imhoff J."/>
            <person name="Thiel V."/>
            <person name="Frigaard N.-U."/>
            <person name="Bryant D."/>
            <person name="Woyke T.J."/>
        </authorList>
    </citation>
    <scope>NUCLEOTIDE SEQUENCE [LARGE SCALE GENOMIC DNA]</scope>
    <source>
        <strain evidence="6 7">5811</strain>
    </source>
</reference>
<dbReference type="PANTHER" id="PTHR30537">
    <property type="entry name" value="HTH-TYPE TRANSCRIPTIONAL REGULATOR"/>
    <property type="match status" value="1"/>
</dbReference>
<evidence type="ECO:0000256" key="3">
    <source>
        <dbReference type="ARBA" id="ARBA00023125"/>
    </source>
</evidence>
<dbReference type="GO" id="GO:0003700">
    <property type="term" value="F:DNA-binding transcription factor activity"/>
    <property type="evidence" value="ECO:0007669"/>
    <property type="project" value="InterPro"/>
</dbReference>
<dbReference type="SUPFAM" id="SSF46785">
    <property type="entry name" value="Winged helix' DNA-binding domain"/>
    <property type="match status" value="1"/>
</dbReference>
<name>F9U6U7_9GAMM</name>
<dbReference type="FunFam" id="1.10.10.10:FF:000001">
    <property type="entry name" value="LysR family transcriptional regulator"/>
    <property type="match status" value="1"/>
</dbReference>
<evidence type="ECO:0000256" key="1">
    <source>
        <dbReference type="ARBA" id="ARBA00009437"/>
    </source>
</evidence>
<dbReference type="EMBL" id="AFWV01000002">
    <property type="protein sequence ID" value="EGV19973.1"/>
    <property type="molecule type" value="Genomic_DNA"/>
</dbReference>